<evidence type="ECO:0008006" key="4">
    <source>
        <dbReference type="Google" id="ProtNLM"/>
    </source>
</evidence>
<keyword evidence="3" id="KW-1185">Reference proteome</keyword>
<dbReference type="InterPro" id="IPR025358">
    <property type="entry name" value="DUF4262"/>
</dbReference>
<dbReference type="Pfam" id="PF14081">
    <property type="entry name" value="DUF4262"/>
    <property type="match status" value="1"/>
</dbReference>
<evidence type="ECO:0000313" key="3">
    <source>
        <dbReference type="Proteomes" id="UP000546162"/>
    </source>
</evidence>
<dbReference type="AlphaFoldDB" id="A0A7W7H2K4"/>
<sequence length="270" mass="30141">MDAQPCHCLLCQVPPAEQTWDERDRGIADKIRRFGWNVNGVAGGSTPDWAYSIGIWHTLRRPEVCVFGLPASTAMSIVNVAGDLFRDGAAGPDGQRRDDVLNGYDVVLRTVRPSWYRHFFGAGIDFYQRPPMPMVQVVWPDRDGRFPGEPGVDRWCDESQPRLWVEPEDHPDGPWTEHDPYEGWPFRTSLPYCLVHASPDVAAGTAPVGTVLRDADGTWCFLEPGADRAAAEQVKLRDIVTAHPDVQEVAGLAPGERADRRPDGTWRTEN</sequence>
<organism evidence="2 3">
    <name type="scientific">Actinoplanes octamycinicus</name>
    <dbReference type="NCBI Taxonomy" id="135948"/>
    <lineage>
        <taxon>Bacteria</taxon>
        <taxon>Bacillati</taxon>
        <taxon>Actinomycetota</taxon>
        <taxon>Actinomycetes</taxon>
        <taxon>Micromonosporales</taxon>
        <taxon>Micromonosporaceae</taxon>
        <taxon>Actinoplanes</taxon>
    </lineage>
</organism>
<comment type="caution">
    <text evidence="2">The sequence shown here is derived from an EMBL/GenBank/DDBJ whole genome shotgun (WGS) entry which is preliminary data.</text>
</comment>
<protein>
    <recommendedName>
        <fullName evidence="4">DUF4262 domain-containing protein</fullName>
    </recommendedName>
</protein>
<proteinExistence type="predicted"/>
<dbReference type="Proteomes" id="UP000546162">
    <property type="component" value="Unassembled WGS sequence"/>
</dbReference>
<evidence type="ECO:0000313" key="2">
    <source>
        <dbReference type="EMBL" id="MBB4742664.1"/>
    </source>
</evidence>
<reference evidence="2 3" key="1">
    <citation type="submission" date="2020-08" db="EMBL/GenBank/DDBJ databases">
        <title>Sequencing the genomes of 1000 actinobacteria strains.</title>
        <authorList>
            <person name="Klenk H.-P."/>
        </authorList>
    </citation>
    <scope>NUCLEOTIDE SEQUENCE [LARGE SCALE GENOMIC DNA]</scope>
    <source>
        <strain evidence="2 3">DSM 45809</strain>
    </source>
</reference>
<accession>A0A7W7H2K4</accession>
<feature type="region of interest" description="Disordered" evidence="1">
    <location>
        <begin position="250"/>
        <end position="270"/>
    </location>
</feature>
<evidence type="ECO:0000256" key="1">
    <source>
        <dbReference type="SAM" id="MobiDB-lite"/>
    </source>
</evidence>
<gene>
    <name evidence="2" type="ORF">BJY16_006123</name>
</gene>
<feature type="compositionally biased region" description="Basic and acidic residues" evidence="1">
    <location>
        <begin position="256"/>
        <end position="270"/>
    </location>
</feature>
<dbReference type="EMBL" id="JACHNB010000001">
    <property type="protein sequence ID" value="MBB4742664.1"/>
    <property type="molecule type" value="Genomic_DNA"/>
</dbReference>
<name>A0A7W7H2K4_9ACTN</name>
<dbReference type="RefSeq" id="WP_185043004.1">
    <property type="nucleotide sequence ID" value="NZ_BAABFG010000005.1"/>
</dbReference>